<keyword evidence="2 6" id="KW-0812">Transmembrane</keyword>
<evidence type="ECO:0000313" key="8">
    <source>
        <dbReference type="Proteomes" id="UP000283644"/>
    </source>
</evidence>
<organism evidence="7 8">
    <name type="scientific">Nocardioides immobilis</name>
    <dbReference type="NCBI Taxonomy" id="2049295"/>
    <lineage>
        <taxon>Bacteria</taxon>
        <taxon>Bacillati</taxon>
        <taxon>Actinomycetota</taxon>
        <taxon>Actinomycetes</taxon>
        <taxon>Propionibacteriales</taxon>
        <taxon>Nocardioidaceae</taxon>
        <taxon>Nocardioides</taxon>
    </lineage>
</organism>
<dbReference type="GO" id="GO:0016020">
    <property type="term" value="C:membrane"/>
    <property type="evidence" value="ECO:0007669"/>
    <property type="project" value="UniProtKB-SubCell"/>
</dbReference>
<protein>
    <recommendedName>
        <fullName evidence="5">Signal peptidase I</fullName>
        <ecNumber evidence="5">3.4.21.89</ecNumber>
    </recommendedName>
</protein>
<reference evidence="7 8" key="1">
    <citation type="submission" date="2018-09" db="EMBL/GenBank/DDBJ databases">
        <title>Genome sequencing of Nocardioides immobilis CCTCC AB 2017083 for comparison to Nocardioides silvaticus.</title>
        <authorList>
            <person name="Li C."/>
            <person name="Wang G."/>
        </authorList>
    </citation>
    <scope>NUCLEOTIDE SEQUENCE [LARGE SCALE GENOMIC DNA]</scope>
    <source>
        <strain evidence="7 8">CCTCC AB 2017083</strain>
    </source>
</reference>
<evidence type="ECO:0000313" key="7">
    <source>
        <dbReference type="EMBL" id="RHW24315.1"/>
    </source>
</evidence>
<evidence type="ECO:0000256" key="4">
    <source>
        <dbReference type="ARBA" id="ARBA00023136"/>
    </source>
</evidence>
<dbReference type="AlphaFoldDB" id="A0A417XVI9"/>
<dbReference type="InterPro" id="IPR001733">
    <property type="entry name" value="Peptidase_S26B"/>
</dbReference>
<dbReference type="PANTHER" id="PTHR10806:SF6">
    <property type="entry name" value="SIGNAL PEPTIDASE COMPLEX CATALYTIC SUBUNIT SEC11"/>
    <property type="match status" value="1"/>
</dbReference>
<keyword evidence="4 6" id="KW-0472">Membrane</keyword>
<dbReference type="GO" id="GO:0009003">
    <property type="term" value="F:signal peptidase activity"/>
    <property type="evidence" value="ECO:0007669"/>
    <property type="project" value="UniProtKB-EC"/>
</dbReference>
<feature type="transmembrane region" description="Helical" evidence="6">
    <location>
        <begin position="12"/>
        <end position="34"/>
    </location>
</feature>
<proteinExistence type="predicted"/>
<sequence>MRAALGFARLVLAWVVILGAGGILVVAVVVPWLAGATPYHVQTGSMRPSLPPGTLVVVEPVEPEEIGIGTVITYQIESGRPEVTTHRVTEIGINNVSGDRTFRTKGDANEAVDPDLVRPVQVRGRVWYAVPYVGRVNDLVTGPRQVPLLVAVGGLACYAGWMFVGAARDKRRGRKQNDLERKEGELVAP</sequence>
<dbReference type="CDD" id="cd06530">
    <property type="entry name" value="S26_SPase_I"/>
    <property type="match status" value="1"/>
</dbReference>
<dbReference type="NCBIfam" id="TIGR02228">
    <property type="entry name" value="sigpep_I_arch"/>
    <property type="match status" value="1"/>
</dbReference>
<dbReference type="GO" id="GO:0004252">
    <property type="term" value="F:serine-type endopeptidase activity"/>
    <property type="evidence" value="ECO:0007669"/>
    <property type="project" value="UniProtKB-UniRule"/>
</dbReference>
<dbReference type="PANTHER" id="PTHR10806">
    <property type="entry name" value="SIGNAL PEPTIDASE COMPLEX CATALYTIC SUBUNIT SEC11"/>
    <property type="match status" value="1"/>
</dbReference>
<evidence type="ECO:0000256" key="5">
    <source>
        <dbReference type="NCBIfam" id="TIGR02228"/>
    </source>
</evidence>
<dbReference type="GO" id="GO:0006465">
    <property type="term" value="P:signal peptide processing"/>
    <property type="evidence" value="ECO:0007669"/>
    <property type="project" value="UniProtKB-UniRule"/>
</dbReference>
<feature type="transmembrane region" description="Helical" evidence="6">
    <location>
        <begin position="146"/>
        <end position="167"/>
    </location>
</feature>
<comment type="subcellular location">
    <subcellularLocation>
        <location evidence="1">Membrane</location>
    </subcellularLocation>
</comment>
<dbReference type="RefSeq" id="WP_118927938.1">
    <property type="nucleotide sequence ID" value="NZ_QXGH01000033.1"/>
</dbReference>
<dbReference type="OrthoDB" id="3178064at2"/>
<dbReference type="Proteomes" id="UP000283644">
    <property type="component" value="Unassembled WGS sequence"/>
</dbReference>
<dbReference type="EC" id="3.4.21.89" evidence="5"/>
<evidence type="ECO:0000256" key="6">
    <source>
        <dbReference type="SAM" id="Phobius"/>
    </source>
</evidence>
<evidence type="ECO:0000256" key="1">
    <source>
        <dbReference type="ARBA" id="ARBA00004370"/>
    </source>
</evidence>
<evidence type="ECO:0000256" key="2">
    <source>
        <dbReference type="ARBA" id="ARBA00022692"/>
    </source>
</evidence>
<dbReference type="EMBL" id="QXGH01000033">
    <property type="protein sequence ID" value="RHW24315.1"/>
    <property type="molecule type" value="Genomic_DNA"/>
</dbReference>
<keyword evidence="8" id="KW-1185">Reference proteome</keyword>
<dbReference type="SUPFAM" id="SSF51306">
    <property type="entry name" value="LexA/Signal peptidase"/>
    <property type="match status" value="1"/>
</dbReference>
<evidence type="ECO:0000256" key="3">
    <source>
        <dbReference type="ARBA" id="ARBA00022989"/>
    </source>
</evidence>
<keyword evidence="7" id="KW-0378">Hydrolase</keyword>
<gene>
    <name evidence="7" type="ORF">D0Z08_24660</name>
</gene>
<name>A0A417XVI9_9ACTN</name>
<dbReference type="InterPro" id="IPR036286">
    <property type="entry name" value="LexA/Signal_pep-like_sf"/>
</dbReference>
<accession>A0A417XVI9</accession>
<comment type="caution">
    <text evidence="7">The sequence shown here is derived from an EMBL/GenBank/DDBJ whole genome shotgun (WGS) entry which is preliminary data.</text>
</comment>
<dbReference type="InterPro" id="IPR019533">
    <property type="entry name" value="Peptidase_S26"/>
</dbReference>
<keyword evidence="3 6" id="KW-1133">Transmembrane helix</keyword>